<dbReference type="InterPro" id="IPR001466">
    <property type="entry name" value="Beta-lactam-related"/>
</dbReference>
<proteinExistence type="predicted"/>
<name>A0A5D4NJ23_9BACI</name>
<dbReference type="PANTHER" id="PTHR46825">
    <property type="entry name" value="D-ALANYL-D-ALANINE-CARBOXYPEPTIDASE/ENDOPEPTIDASE AMPH"/>
    <property type="match status" value="1"/>
</dbReference>
<dbReference type="Gene3D" id="3.40.710.10">
    <property type="entry name" value="DD-peptidase/beta-lactamase superfamily"/>
    <property type="match status" value="1"/>
</dbReference>
<dbReference type="SUPFAM" id="SSF56601">
    <property type="entry name" value="beta-lactamase/transpeptidase-like"/>
    <property type="match status" value="1"/>
</dbReference>
<accession>A0A5D4NJ23</accession>
<evidence type="ECO:0000313" key="3">
    <source>
        <dbReference type="Proteomes" id="UP000322267"/>
    </source>
</evidence>
<organism evidence="2 3">
    <name type="scientific">Rossellomorea vietnamensis</name>
    <dbReference type="NCBI Taxonomy" id="218284"/>
    <lineage>
        <taxon>Bacteria</taxon>
        <taxon>Bacillati</taxon>
        <taxon>Bacillota</taxon>
        <taxon>Bacilli</taxon>
        <taxon>Bacillales</taxon>
        <taxon>Bacillaceae</taxon>
        <taxon>Rossellomorea</taxon>
    </lineage>
</organism>
<dbReference type="InterPro" id="IPR012338">
    <property type="entry name" value="Beta-lactam/transpept-like"/>
</dbReference>
<dbReference type="OrthoDB" id="846150at2"/>
<reference evidence="2 3" key="1">
    <citation type="submission" date="2019-08" db="EMBL/GenBank/DDBJ databases">
        <title>Bacillus genomes from the desert of Cuatro Cienegas, Coahuila.</title>
        <authorList>
            <person name="Olmedo-Alvarez G."/>
        </authorList>
    </citation>
    <scope>NUCLEOTIDE SEQUENCE [LARGE SCALE GENOMIC DNA]</scope>
    <source>
        <strain evidence="2 3">CH34_1T</strain>
    </source>
</reference>
<dbReference type="Pfam" id="PF00144">
    <property type="entry name" value="Beta-lactamase"/>
    <property type="match status" value="1"/>
</dbReference>
<dbReference type="Proteomes" id="UP000322267">
    <property type="component" value="Unassembled WGS sequence"/>
</dbReference>
<sequence length="509" mass="56689">MINFDSIDRIARSLLKDAPGLSVSIFNEKETLYQKGLGESRPGEKASPETLFRIGSVSKTLTAALIMVLVEKGELDLDTRVKDYIPELKLSHAEAEDITLRMLLSHTAGLPDGGDLFGYREAEGLSRYAEEILPGLEFVASPGLLYSYGNHAFNLAGFIAEKVCGLPFTQLMEKEVFNPLGMGSSTYDPLKAMTYPLALQYDRKEGGTFELLHSFPENSSCYPSFFCISNSTDMTKFGQMFLRGGELSDGNSLLSKDTISEMFSVQADRFTCPESYMGISWVQSIEQGVQFYWHSGGIGTYRSFLVLFPDTGLGVFIASNQDTGWEIVDEVVKQLSPDSESEQEVELAQSQHVASLKGNYVSAKKGLLHIEEVNGVPKIVINGIEYRAGVLNETTLAALDDMHEVKAAVGILHNNNYLMLNGAPCVKVKEPLIQIPESQWEGFEGAYTQGELTFSISKPDDQFLLIDDEGEYACTYLYESKFFSKDYGMIEFKDEELIIMDSWKFRKVR</sequence>
<comment type="caution">
    <text evidence="2">The sequence shown here is derived from an EMBL/GenBank/DDBJ whole genome shotgun (WGS) entry which is preliminary data.</text>
</comment>
<dbReference type="AlphaFoldDB" id="A0A5D4NJ23"/>
<dbReference type="RefSeq" id="WP_148941756.1">
    <property type="nucleotide sequence ID" value="NZ_VTEI01000015.1"/>
</dbReference>
<dbReference type="PANTHER" id="PTHR46825:SF9">
    <property type="entry name" value="BETA-LACTAMASE-RELATED DOMAIN-CONTAINING PROTEIN"/>
    <property type="match status" value="1"/>
</dbReference>
<gene>
    <name evidence="2" type="ORF">FZC78_19520</name>
</gene>
<evidence type="ECO:0000313" key="2">
    <source>
        <dbReference type="EMBL" id="TYS14047.1"/>
    </source>
</evidence>
<feature type="domain" description="Beta-lactamase-related" evidence="1">
    <location>
        <begin position="8"/>
        <end position="324"/>
    </location>
</feature>
<dbReference type="EMBL" id="VTEI01000015">
    <property type="protein sequence ID" value="TYS14047.1"/>
    <property type="molecule type" value="Genomic_DNA"/>
</dbReference>
<protein>
    <submittedName>
        <fullName evidence="2">Beta-lactamase family protein</fullName>
    </submittedName>
</protein>
<evidence type="ECO:0000259" key="1">
    <source>
        <dbReference type="Pfam" id="PF00144"/>
    </source>
</evidence>
<dbReference type="InterPro" id="IPR050491">
    <property type="entry name" value="AmpC-like"/>
</dbReference>